<dbReference type="Pfam" id="PF10012">
    <property type="entry name" value="DUF2255"/>
    <property type="match status" value="1"/>
</dbReference>
<evidence type="ECO:0008006" key="2">
    <source>
        <dbReference type="Google" id="ProtNLM"/>
    </source>
</evidence>
<name>A0A6J4NVX2_9ACTN</name>
<proteinExistence type="predicted"/>
<sequence>MTEGHLDQEILAALDGTDEVHVETSRDATSSVHRTVIWAVVVDGGAFVRSVRGEKGRWYREASANPDVTLHVGDRRVPVRAVPETDARTIEGVSEAIREKYGTSFPGPTAAMLREEVLATTLRLIPA</sequence>
<protein>
    <recommendedName>
        <fullName evidence="2">DUF2255 family protein</fullName>
    </recommendedName>
</protein>
<reference evidence="1" key="1">
    <citation type="submission" date="2020-02" db="EMBL/GenBank/DDBJ databases">
        <authorList>
            <person name="Meier V. D."/>
        </authorList>
    </citation>
    <scope>NUCLEOTIDE SEQUENCE</scope>
    <source>
        <strain evidence="1">AVDCRST_MAG03</strain>
    </source>
</reference>
<dbReference type="InterPro" id="IPR012349">
    <property type="entry name" value="Split_barrel_FMN-bd"/>
</dbReference>
<dbReference type="EMBL" id="CADCUT010000060">
    <property type="protein sequence ID" value="CAA9398737.1"/>
    <property type="molecule type" value="Genomic_DNA"/>
</dbReference>
<evidence type="ECO:0000313" key="1">
    <source>
        <dbReference type="EMBL" id="CAA9398737.1"/>
    </source>
</evidence>
<dbReference type="Gene3D" id="2.30.110.10">
    <property type="entry name" value="Electron Transport, Fmn-binding Protein, Chain A"/>
    <property type="match status" value="1"/>
</dbReference>
<dbReference type="AlphaFoldDB" id="A0A6J4NVX2"/>
<gene>
    <name evidence="1" type="ORF">AVDCRST_MAG03-1080</name>
</gene>
<accession>A0A6J4NVX2</accession>
<organism evidence="1">
    <name type="scientific">uncultured Rubrobacteraceae bacterium</name>
    <dbReference type="NCBI Taxonomy" id="349277"/>
    <lineage>
        <taxon>Bacteria</taxon>
        <taxon>Bacillati</taxon>
        <taxon>Actinomycetota</taxon>
        <taxon>Rubrobacteria</taxon>
        <taxon>Rubrobacterales</taxon>
        <taxon>Rubrobacteraceae</taxon>
        <taxon>environmental samples</taxon>
    </lineage>
</organism>
<dbReference type="InterPro" id="IPR016888">
    <property type="entry name" value="UCP028498"/>
</dbReference>
<dbReference type="SUPFAM" id="SSF50475">
    <property type="entry name" value="FMN-binding split barrel"/>
    <property type="match status" value="1"/>
</dbReference>